<feature type="transmembrane region" description="Helical" evidence="9">
    <location>
        <begin position="12"/>
        <end position="32"/>
    </location>
</feature>
<feature type="transmembrane region" description="Helical" evidence="9">
    <location>
        <begin position="53"/>
        <end position="72"/>
    </location>
</feature>
<comment type="subcellular location">
    <subcellularLocation>
        <location evidence="1">Cell inner membrane</location>
        <topology evidence="1">Multi-pass membrane protein</topology>
    </subcellularLocation>
</comment>
<evidence type="ECO:0000313" key="10">
    <source>
        <dbReference type="EMBL" id="MCR2747333.1"/>
    </source>
</evidence>
<keyword evidence="11" id="KW-1185">Reference proteome</keyword>
<feature type="transmembrane region" description="Helical" evidence="9">
    <location>
        <begin position="84"/>
        <end position="101"/>
    </location>
</feature>
<dbReference type="Pfam" id="PF04143">
    <property type="entry name" value="Sulf_transp"/>
    <property type="match status" value="1"/>
</dbReference>
<dbReference type="EMBL" id="JANKHG010000018">
    <property type="protein sequence ID" value="MCR2747333.1"/>
    <property type="molecule type" value="Genomic_DNA"/>
</dbReference>
<feature type="transmembrane region" description="Helical" evidence="9">
    <location>
        <begin position="121"/>
        <end position="141"/>
    </location>
</feature>
<comment type="caution">
    <text evidence="10">The sequence shown here is derived from an EMBL/GenBank/DDBJ whole genome shotgun (WGS) entry which is preliminary data.</text>
</comment>
<gene>
    <name evidence="10" type="ORF">NSP04_11790</name>
</gene>
<evidence type="ECO:0000256" key="9">
    <source>
        <dbReference type="SAM" id="Phobius"/>
    </source>
</evidence>
<evidence type="ECO:0000256" key="5">
    <source>
        <dbReference type="ARBA" id="ARBA00022692"/>
    </source>
</evidence>
<accession>A0ABT1XLD1</accession>
<dbReference type="PANTHER" id="PTHR30574">
    <property type="entry name" value="INNER MEMBRANE PROTEIN YEDE"/>
    <property type="match status" value="1"/>
</dbReference>
<keyword evidence="6 9" id="KW-1133">Transmembrane helix</keyword>
<dbReference type="InterPro" id="IPR007272">
    <property type="entry name" value="Sulf_transp_TsuA/YedE"/>
</dbReference>
<keyword evidence="4" id="KW-0997">Cell inner membrane</keyword>
<evidence type="ECO:0000256" key="6">
    <source>
        <dbReference type="ARBA" id="ARBA00022989"/>
    </source>
</evidence>
<keyword evidence="3" id="KW-1003">Cell membrane</keyword>
<keyword evidence="2" id="KW-0813">Transport</keyword>
<keyword evidence="5 9" id="KW-0812">Transmembrane</keyword>
<proteinExistence type="inferred from homology"/>
<evidence type="ECO:0000256" key="3">
    <source>
        <dbReference type="ARBA" id="ARBA00022475"/>
    </source>
</evidence>
<evidence type="ECO:0000313" key="11">
    <source>
        <dbReference type="Proteomes" id="UP001165267"/>
    </source>
</evidence>
<evidence type="ECO:0000256" key="4">
    <source>
        <dbReference type="ARBA" id="ARBA00022519"/>
    </source>
</evidence>
<evidence type="ECO:0000256" key="1">
    <source>
        <dbReference type="ARBA" id="ARBA00004429"/>
    </source>
</evidence>
<reference evidence="10" key="1">
    <citation type="submission" date="2022-07" db="EMBL/GenBank/DDBJ databases">
        <authorList>
            <person name="Xamxidin M."/>
        </authorList>
    </citation>
    <scope>NUCLEOTIDE SEQUENCE</scope>
    <source>
        <strain evidence="10">YS8-69</strain>
    </source>
</reference>
<evidence type="ECO:0000256" key="2">
    <source>
        <dbReference type="ARBA" id="ARBA00022448"/>
    </source>
</evidence>
<evidence type="ECO:0000256" key="8">
    <source>
        <dbReference type="ARBA" id="ARBA00035655"/>
    </source>
</evidence>
<dbReference type="Proteomes" id="UP001165267">
    <property type="component" value="Unassembled WGS sequence"/>
</dbReference>
<name>A0ABT1XLD1_9BURK</name>
<organism evidence="10 11">
    <name type="scientific">Limnobacter parvus</name>
    <dbReference type="NCBI Taxonomy" id="2939690"/>
    <lineage>
        <taxon>Bacteria</taxon>
        <taxon>Pseudomonadati</taxon>
        <taxon>Pseudomonadota</taxon>
        <taxon>Betaproteobacteria</taxon>
        <taxon>Burkholderiales</taxon>
        <taxon>Burkholderiaceae</taxon>
        <taxon>Limnobacter</taxon>
    </lineage>
</organism>
<comment type="similarity">
    <text evidence="8">Belongs to the TsuA/YedE (TC 9.B.102) family.</text>
</comment>
<evidence type="ECO:0000256" key="7">
    <source>
        <dbReference type="ARBA" id="ARBA00023136"/>
    </source>
</evidence>
<sequence>MTVNWDAFTPYPALLGGALIGVSAVMLILFNGRVAGISGILGGLLKPQTDETLWRITFVLGMVAAPWLYIALLGPFEFESPRSTGALILAGLLVGYGTRLGSGCTSGHGVCGLSRLSPRSVVATAVFMVAGFVVASVLMHAI</sequence>
<dbReference type="PANTHER" id="PTHR30574:SF1">
    <property type="entry name" value="SULPHUR TRANSPORT DOMAIN-CONTAINING PROTEIN"/>
    <property type="match status" value="1"/>
</dbReference>
<protein>
    <submittedName>
        <fullName evidence="10">YeeE/YedE family protein</fullName>
    </submittedName>
</protein>
<keyword evidence="7 9" id="KW-0472">Membrane</keyword>
<dbReference type="RefSeq" id="WP_257512703.1">
    <property type="nucleotide sequence ID" value="NZ_JANKHG010000018.1"/>
</dbReference>